<evidence type="ECO:0000256" key="4">
    <source>
        <dbReference type="ARBA" id="ARBA00022989"/>
    </source>
</evidence>
<dbReference type="Gene3D" id="3.40.50.1240">
    <property type="entry name" value="Phosphoglycerate mutase-like"/>
    <property type="match status" value="1"/>
</dbReference>
<feature type="non-terminal residue" evidence="7">
    <location>
        <position position="575"/>
    </location>
</feature>
<comment type="subcellular location">
    <subcellularLocation>
        <location evidence="1">Membrane</location>
    </subcellularLocation>
</comment>
<keyword evidence="3" id="KW-0812">Transmembrane</keyword>
<sequence>MAFTASDILKIILAIILPPLGVFFERGCGADLLINILLTILGYIPGIIHGFRLSWVTSNWTSPTSTKKDPPLAAYGVAQAADLAKYIKSLPEEQRPSLLFSSPYCKPPATSLPTPQTQITYEKIGVCKLRTPPLKPSTSLSMSNMMALGLSEWYSPVIPGTGLHPRPHDATTLKQYFPSIDPSWESIYYPDRHGETVKGVHDRCAEFLDALVARIEQHPTLSKHKSILLVSHAATCAALVRHLVNDRELPIRVGTCTLSILKRNNNSSDGPKWIPQGTLAGADFLPGGVERDWGFEDAIIKHGEVIGDPGVVQKEDPGFSGLVPDKAYFEPTNASDPPDRVVLYTPVGSLNSLFPLTNIIEHDISTRLHLLAKASTSMPAAKKTTKRTRGKNATKANARPSKLKTRSSEDQYDDCTDQAGSEEEVSASSDMNEGDLELFRAAFASVKSKNTKKKNDEFLKKNQALVDEARKQAEAMELAGLAHIEQLMRGFETISQPSANDDISKFADLVGNRSVSMNIYFSSDMVVLILQQAFSRELFETSKLSLEELKVDYEKVFRDAEDEGKLRCHFRASQS</sequence>
<organism evidence="7 8">
    <name type="scientific">Rhizoctonia solani</name>
    <dbReference type="NCBI Taxonomy" id="456999"/>
    <lineage>
        <taxon>Eukaryota</taxon>
        <taxon>Fungi</taxon>
        <taxon>Dikarya</taxon>
        <taxon>Basidiomycota</taxon>
        <taxon>Agaricomycotina</taxon>
        <taxon>Agaricomycetes</taxon>
        <taxon>Cantharellales</taxon>
        <taxon>Ceratobasidiaceae</taxon>
        <taxon>Rhizoctonia</taxon>
    </lineage>
</organism>
<evidence type="ECO:0000256" key="3">
    <source>
        <dbReference type="ARBA" id="ARBA00022692"/>
    </source>
</evidence>
<dbReference type="PANTHER" id="PTHR16469:SF51">
    <property type="entry name" value="TRANSCRIPTION FACTOR TAU 55 KDA SUBUNIT"/>
    <property type="match status" value="1"/>
</dbReference>
<dbReference type="AlphaFoldDB" id="A0A8H7I1C3"/>
<protein>
    <submittedName>
        <fullName evidence="7">Phosphoglycerate mutase-like protein</fullName>
    </submittedName>
</protein>
<evidence type="ECO:0000256" key="2">
    <source>
        <dbReference type="ARBA" id="ARBA00009530"/>
    </source>
</evidence>
<dbReference type="SUPFAM" id="SSF53254">
    <property type="entry name" value="Phosphoglycerate mutase-like"/>
    <property type="match status" value="1"/>
</dbReference>
<comment type="similarity">
    <text evidence="2">Belongs to the UPF0057 (PMP3) family.</text>
</comment>
<dbReference type="OrthoDB" id="414418at2759"/>
<reference evidence="7" key="1">
    <citation type="submission" date="2020-09" db="EMBL/GenBank/DDBJ databases">
        <title>Comparative genome analyses of four rice-infecting Rhizoctonia solani isolates reveal extensive enrichment of homogalacturonan modification genes.</title>
        <authorList>
            <person name="Lee D.-Y."/>
            <person name="Jeon J."/>
            <person name="Kim K.-T."/>
            <person name="Cheong K."/>
            <person name="Song H."/>
            <person name="Choi G."/>
            <person name="Ko J."/>
            <person name="Opiyo S.O."/>
            <person name="Zuo S."/>
            <person name="Madhav S."/>
            <person name="Lee Y.-H."/>
            <person name="Wang G.-L."/>
        </authorList>
    </citation>
    <scope>NUCLEOTIDE SEQUENCE</scope>
    <source>
        <strain evidence="7">AG1-IA WGL</strain>
    </source>
</reference>
<name>A0A8H7I1C3_9AGAM</name>
<dbReference type="EMBL" id="JACYCD010000047">
    <property type="protein sequence ID" value="KAF8711063.1"/>
    <property type="molecule type" value="Genomic_DNA"/>
</dbReference>
<feature type="region of interest" description="Disordered" evidence="6">
    <location>
        <begin position="375"/>
        <end position="431"/>
    </location>
</feature>
<dbReference type="PANTHER" id="PTHR16469">
    <property type="entry name" value="UBIQUITIN-ASSOCIATED AND SH3 DOMAIN-CONTAINING BA-RELATED"/>
    <property type="match status" value="1"/>
</dbReference>
<dbReference type="InterPro" id="IPR000612">
    <property type="entry name" value="PMP3"/>
</dbReference>
<keyword evidence="5" id="KW-0472">Membrane</keyword>
<evidence type="ECO:0000313" key="8">
    <source>
        <dbReference type="Proteomes" id="UP000602905"/>
    </source>
</evidence>
<gene>
    <name evidence="7" type="ORF">RHS03_02451</name>
</gene>
<dbReference type="Proteomes" id="UP000602905">
    <property type="component" value="Unassembled WGS sequence"/>
</dbReference>
<evidence type="ECO:0000256" key="5">
    <source>
        <dbReference type="ARBA" id="ARBA00023136"/>
    </source>
</evidence>
<dbReference type="PROSITE" id="PS01309">
    <property type="entry name" value="UPF0057"/>
    <property type="match status" value="1"/>
</dbReference>
<feature type="compositionally biased region" description="Basic residues" evidence="6">
    <location>
        <begin position="383"/>
        <end position="392"/>
    </location>
</feature>
<comment type="caution">
    <text evidence="7">The sequence shown here is derived from an EMBL/GenBank/DDBJ whole genome shotgun (WGS) entry which is preliminary data.</text>
</comment>
<dbReference type="Pfam" id="PF01679">
    <property type="entry name" value="Pmp3"/>
    <property type="match status" value="1"/>
</dbReference>
<feature type="compositionally biased region" description="Acidic residues" evidence="6">
    <location>
        <begin position="410"/>
        <end position="425"/>
    </location>
</feature>
<accession>A0A8H7I1C3</accession>
<dbReference type="InterPro" id="IPR029033">
    <property type="entry name" value="His_PPase_superfam"/>
</dbReference>
<dbReference type="GO" id="GO:0016020">
    <property type="term" value="C:membrane"/>
    <property type="evidence" value="ECO:0007669"/>
    <property type="project" value="UniProtKB-SubCell"/>
</dbReference>
<keyword evidence="4" id="KW-1133">Transmembrane helix</keyword>
<proteinExistence type="inferred from homology"/>
<evidence type="ECO:0000313" key="7">
    <source>
        <dbReference type="EMBL" id="KAF8711063.1"/>
    </source>
</evidence>
<dbReference type="InterPro" id="IPR051710">
    <property type="entry name" value="Phosphatase_SH3-domain"/>
</dbReference>
<evidence type="ECO:0000256" key="1">
    <source>
        <dbReference type="ARBA" id="ARBA00004370"/>
    </source>
</evidence>
<evidence type="ECO:0000256" key="6">
    <source>
        <dbReference type="SAM" id="MobiDB-lite"/>
    </source>
</evidence>
<dbReference type="Pfam" id="PF00300">
    <property type="entry name" value="His_Phos_1"/>
    <property type="match status" value="1"/>
</dbReference>
<dbReference type="InterPro" id="IPR013078">
    <property type="entry name" value="His_Pase_superF_clade-1"/>
</dbReference>